<proteinExistence type="predicted"/>
<dbReference type="RefSeq" id="WP_147208531.1">
    <property type="nucleotide sequence ID" value="NZ_BJYM01000002.1"/>
</dbReference>
<accession>A0A511ZEN4</accession>
<evidence type="ECO:0000313" key="3">
    <source>
        <dbReference type="Proteomes" id="UP000321558"/>
    </source>
</evidence>
<dbReference type="AlphaFoldDB" id="A0A511ZEN4"/>
<gene>
    <name evidence="2" type="ORF">OSO01_06100</name>
</gene>
<feature type="region of interest" description="Disordered" evidence="1">
    <location>
        <begin position="1"/>
        <end position="70"/>
    </location>
</feature>
<evidence type="ECO:0000313" key="2">
    <source>
        <dbReference type="EMBL" id="GEN85871.1"/>
    </source>
</evidence>
<name>A0A511ZEN4_9BACI</name>
<dbReference type="Proteomes" id="UP000321558">
    <property type="component" value="Unassembled WGS sequence"/>
</dbReference>
<feature type="compositionally biased region" description="Basic and acidic residues" evidence="1">
    <location>
        <begin position="15"/>
        <end position="62"/>
    </location>
</feature>
<protein>
    <submittedName>
        <fullName evidence="2">Uncharacterized protein</fullName>
    </submittedName>
</protein>
<comment type="caution">
    <text evidence="2">The sequence shown here is derived from an EMBL/GenBank/DDBJ whole genome shotgun (WGS) entry which is preliminary data.</text>
</comment>
<dbReference type="OrthoDB" id="2721816at2"/>
<dbReference type="EMBL" id="BJYM01000002">
    <property type="protein sequence ID" value="GEN85871.1"/>
    <property type="molecule type" value="Genomic_DNA"/>
</dbReference>
<keyword evidence="3" id="KW-1185">Reference proteome</keyword>
<evidence type="ECO:0000256" key="1">
    <source>
        <dbReference type="SAM" id="MobiDB-lite"/>
    </source>
</evidence>
<sequence length="70" mass="8341">MGNEDKRASKSRNSKWNEERRTKLDKHEEQKFVDDIPMEDLKIEAQDEKKKTKSKDDSQSDRKYKKKGGL</sequence>
<organism evidence="2 3">
    <name type="scientific">Oceanobacillus sojae</name>
    <dbReference type="NCBI Taxonomy" id="582851"/>
    <lineage>
        <taxon>Bacteria</taxon>
        <taxon>Bacillati</taxon>
        <taxon>Bacillota</taxon>
        <taxon>Bacilli</taxon>
        <taxon>Bacillales</taxon>
        <taxon>Bacillaceae</taxon>
        <taxon>Oceanobacillus</taxon>
    </lineage>
</organism>
<reference evidence="2 3" key="1">
    <citation type="submission" date="2019-07" db="EMBL/GenBank/DDBJ databases">
        <title>Whole genome shotgun sequence of Oceanobacillus sojae NBRC 105379.</title>
        <authorList>
            <person name="Hosoyama A."/>
            <person name="Uohara A."/>
            <person name="Ohji S."/>
            <person name="Ichikawa N."/>
        </authorList>
    </citation>
    <scope>NUCLEOTIDE SEQUENCE [LARGE SCALE GENOMIC DNA]</scope>
    <source>
        <strain evidence="2 3">NBRC 105379</strain>
    </source>
</reference>